<evidence type="ECO:0000256" key="1">
    <source>
        <dbReference type="SAM" id="SignalP"/>
    </source>
</evidence>
<proteinExistence type="predicted"/>
<feature type="signal peptide" evidence="1">
    <location>
        <begin position="1"/>
        <end position="23"/>
    </location>
</feature>
<dbReference type="Gene3D" id="2.180.10.10">
    <property type="entry name" value="RHS repeat-associated core"/>
    <property type="match status" value="1"/>
</dbReference>
<organism evidence="2 3">
    <name type="scientific">Haloferula chungangensis</name>
    <dbReference type="NCBI Taxonomy" id="1048331"/>
    <lineage>
        <taxon>Bacteria</taxon>
        <taxon>Pseudomonadati</taxon>
        <taxon>Verrucomicrobiota</taxon>
        <taxon>Verrucomicrobiia</taxon>
        <taxon>Verrucomicrobiales</taxon>
        <taxon>Verrucomicrobiaceae</taxon>
        <taxon>Haloferula</taxon>
    </lineage>
</organism>
<reference evidence="3" key="1">
    <citation type="journal article" date="2019" name="Int. J. Syst. Evol. Microbiol.">
        <title>The Global Catalogue of Microorganisms (GCM) 10K type strain sequencing project: providing services to taxonomists for standard genome sequencing and annotation.</title>
        <authorList>
            <consortium name="The Broad Institute Genomics Platform"/>
            <consortium name="The Broad Institute Genome Sequencing Center for Infectious Disease"/>
            <person name="Wu L."/>
            <person name="Ma J."/>
        </authorList>
    </citation>
    <scope>NUCLEOTIDE SEQUENCE [LARGE SCALE GENOMIC DNA]</scope>
    <source>
        <strain evidence="3">CGMCC 4.1467</strain>
    </source>
</reference>
<dbReference type="InterPro" id="IPR022385">
    <property type="entry name" value="Rhs_assc_core"/>
</dbReference>
<keyword evidence="3" id="KW-1185">Reference proteome</keyword>
<protein>
    <submittedName>
        <fullName evidence="2">RHS repeat-associated core domain-containing protein</fullName>
    </submittedName>
</protein>
<dbReference type="Proteomes" id="UP001596472">
    <property type="component" value="Unassembled WGS sequence"/>
</dbReference>
<dbReference type="RefSeq" id="WP_379716611.1">
    <property type="nucleotide sequence ID" value="NZ_JBHTBS010000020.1"/>
</dbReference>
<evidence type="ECO:0000313" key="3">
    <source>
        <dbReference type="Proteomes" id="UP001596472"/>
    </source>
</evidence>
<name>A0ABW2LDC2_9BACT</name>
<evidence type="ECO:0000313" key="2">
    <source>
        <dbReference type="EMBL" id="MFC7339560.1"/>
    </source>
</evidence>
<comment type="caution">
    <text evidence="2">The sequence shown here is derived from an EMBL/GenBank/DDBJ whole genome shotgun (WGS) entry which is preliminary data.</text>
</comment>
<feature type="chain" id="PRO_5045928902" evidence="1">
    <location>
        <begin position="24"/>
        <end position="269"/>
    </location>
</feature>
<dbReference type="EMBL" id="JBHTBS010000020">
    <property type="protein sequence ID" value="MFC7339560.1"/>
    <property type="molecule type" value="Genomic_DNA"/>
</dbReference>
<dbReference type="NCBIfam" id="TIGR03696">
    <property type="entry name" value="Rhs_assc_core"/>
    <property type="match status" value="1"/>
</dbReference>
<accession>A0ABW2LDC2</accession>
<keyword evidence="1" id="KW-0732">Signal</keyword>
<sequence length="269" mass="30176">MKNLKFILLALVHLVFFANSAQAHYDPNIGRWLSRDPIGEQGGINLYGFVENDGVNRWEFLGLRPYDTVGEARDAMYGALAKSQITSINAGRDEITSKFGDRWDTATSFEGKHVVVARVGLGFNNKTDGKEQTTVFFHIGREYSSELYCFDEGGKKYDYTDPLEGPLPSIAEVSISGGGVIYANDERFTELQFIPSARAGNEGKKLIEISHTHPRKMQLTLQGLEKISPKDTAIRGPSATDRDHIKRLRESIPDLQGSVFDWDQKKHDY</sequence>
<gene>
    <name evidence="2" type="ORF">ACFQY0_20380</name>
</gene>